<dbReference type="RefSeq" id="WP_124956691.1">
    <property type="nucleotide sequence ID" value="NZ_RRCH01000040.1"/>
</dbReference>
<dbReference type="GO" id="GO:0019752">
    <property type="term" value="P:carboxylic acid metabolic process"/>
    <property type="evidence" value="ECO:0007669"/>
    <property type="project" value="UniProtKB-ARBA"/>
</dbReference>
<dbReference type="PANTHER" id="PTHR11820:SF7">
    <property type="entry name" value="ACYLPYRUVASE FAHD1, MITOCHONDRIAL"/>
    <property type="match status" value="1"/>
</dbReference>
<dbReference type="SUPFAM" id="SSF56529">
    <property type="entry name" value="FAH"/>
    <property type="match status" value="1"/>
</dbReference>
<protein>
    <submittedName>
        <fullName evidence="4">FAA hydrolase family protein</fullName>
    </submittedName>
</protein>
<name>A0A3P3R3Z5_9EURY</name>
<reference evidence="4 5" key="1">
    <citation type="submission" date="2018-11" db="EMBL/GenBank/DDBJ databases">
        <title>Taxonoimc description of Halomarina strain SPP-AMP-1.</title>
        <authorList>
            <person name="Pal Y."/>
            <person name="Srinivasana K."/>
            <person name="Verma A."/>
            <person name="Kumar P."/>
        </authorList>
    </citation>
    <scope>NUCLEOTIDE SEQUENCE [LARGE SCALE GENOMIC DNA]</scope>
    <source>
        <strain evidence="4 5">SPP-AMP-1</strain>
    </source>
</reference>
<sequence>MRTVRFRDPAGNVRRGEWSGQPSDEITLRTNYGGRVALGNETFLPEEIDVLPPCDPSKIVCVGLNYEDHAAEQNTSVPDRPSFFLKPPSAVAGHGDTITLPAGKERIDYEAELAVIIGDTCKNVRAKNAMDVIAGYTCLNDISNRDDQSIEQNWVRGKAFDGSAPIGPVISRPENVASDASIRLWVNGDRKQDSTIEELIVPVAELIEELTSFMTLQSGDIISTGTPAGVGPLRDGDEVEIEIDGIGTLSHSVRIPSASL</sequence>
<dbReference type="Gene3D" id="3.90.850.10">
    <property type="entry name" value="Fumarylacetoacetase-like, C-terminal domain"/>
    <property type="match status" value="1"/>
</dbReference>
<dbReference type="GO" id="GO:0046872">
    <property type="term" value="F:metal ion binding"/>
    <property type="evidence" value="ECO:0007669"/>
    <property type="project" value="UniProtKB-KW"/>
</dbReference>
<keyword evidence="1" id="KW-0479">Metal-binding</keyword>
<evidence type="ECO:0000259" key="3">
    <source>
        <dbReference type="Pfam" id="PF01557"/>
    </source>
</evidence>
<dbReference type="InterPro" id="IPR011234">
    <property type="entry name" value="Fumarylacetoacetase-like_C"/>
</dbReference>
<dbReference type="EMBL" id="RRCH01000040">
    <property type="protein sequence ID" value="RRJ28197.1"/>
    <property type="molecule type" value="Genomic_DNA"/>
</dbReference>
<comment type="caution">
    <text evidence="4">The sequence shown here is derived from an EMBL/GenBank/DDBJ whole genome shotgun (WGS) entry which is preliminary data.</text>
</comment>
<dbReference type="Proteomes" id="UP000282322">
    <property type="component" value="Unassembled WGS sequence"/>
</dbReference>
<dbReference type="OrthoDB" id="6242at2157"/>
<keyword evidence="5" id="KW-1185">Reference proteome</keyword>
<gene>
    <name evidence="4" type="ORF">EIK79_16540</name>
</gene>
<dbReference type="FunFam" id="3.90.850.10:FF:000002">
    <property type="entry name" value="2-hydroxyhepta-2,4-diene-1,7-dioate isomerase"/>
    <property type="match status" value="1"/>
</dbReference>
<dbReference type="Pfam" id="PF01557">
    <property type="entry name" value="FAA_hydrolase"/>
    <property type="match status" value="1"/>
</dbReference>
<evidence type="ECO:0000313" key="4">
    <source>
        <dbReference type="EMBL" id="RRJ28197.1"/>
    </source>
</evidence>
<evidence type="ECO:0000313" key="5">
    <source>
        <dbReference type="Proteomes" id="UP000282322"/>
    </source>
</evidence>
<keyword evidence="4" id="KW-0378">Hydrolase</keyword>
<feature type="domain" description="Fumarylacetoacetase-like C-terminal" evidence="3">
    <location>
        <begin position="58"/>
        <end position="253"/>
    </location>
</feature>
<dbReference type="AlphaFoldDB" id="A0A3P3R3Z5"/>
<accession>A0A3P3R3Z5</accession>
<organism evidence="4 5">
    <name type="scientific">Halocatena pleomorpha</name>
    <dbReference type="NCBI Taxonomy" id="1785090"/>
    <lineage>
        <taxon>Archaea</taxon>
        <taxon>Methanobacteriati</taxon>
        <taxon>Methanobacteriota</taxon>
        <taxon>Stenosarchaea group</taxon>
        <taxon>Halobacteria</taxon>
        <taxon>Halobacteriales</taxon>
        <taxon>Natronomonadaceae</taxon>
        <taxon>Halocatena</taxon>
    </lineage>
</organism>
<dbReference type="PANTHER" id="PTHR11820">
    <property type="entry name" value="ACYLPYRUVASE"/>
    <property type="match status" value="1"/>
</dbReference>
<dbReference type="GO" id="GO:0018773">
    <property type="term" value="F:acetylpyruvate hydrolase activity"/>
    <property type="evidence" value="ECO:0007669"/>
    <property type="project" value="TreeGrafter"/>
</dbReference>
<evidence type="ECO:0000256" key="1">
    <source>
        <dbReference type="ARBA" id="ARBA00022723"/>
    </source>
</evidence>
<proteinExistence type="predicted"/>
<feature type="region of interest" description="Disordered" evidence="2">
    <location>
        <begin position="1"/>
        <end position="21"/>
    </location>
</feature>
<dbReference type="InterPro" id="IPR036663">
    <property type="entry name" value="Fumarylacetoacetase_C_sf"/>
</dbReference>
<dbReference type="GO" id="GO:0016853">
    <property type="term" value="F:isomerase activity"/>
    <property type="evidence" value="ECO:0007669"/>
    <property type="project" value="UniProtKB-ARBA"/>
</dbReference>
<evidence type="ECO:0000256" key="2">
    <source>
        <dbReference type="SAM" id="MobiDB-lite"/>
    </source>
</evidence>